<dbReference type="PROSITE" id="PS51186">
    <property type="entry name" value="GNAT"/>
    <property type="match status" value="1"/>
</dbReference>
<reference evidence="4 5" key="1">
    <citation type="journal article" date="2011" name="Stand. Genomic Sci.">
        <title>Complete genome sequence of 'Thioalkalivibrio sulfidophilus' HL-EbGr7.</title>
        <authorList>
            <person name="Muyzer G."/>
            <person name="Sorokin D.Y."/>
            <person name="Mavromatis K."/>
            <person name="Lapidus A."/>
            <person name="Clum A."/>
            <person name="Ivanova N."/>
            <person name="Pati A."/>
            <person name="d'Haeseleer P."/>
            <person name="Woyke T."/>
            <person name="Kyrpides N.C."/>
        </authorList>
    </citation>
    <scope>NUCLEOTIDE SEQUENCE [LARGE SCALE GENOMIC DNA]</scope>
    <source>
        <strain evidence="4 5">HL-EbGR7</strain>
    </source>
</reference>
<dbReference type="RefSeq" id="WP_012639137.1">
    <property type="nucleotide sequence ID" value="NC_011901.1"/>
</dbReference>
<keyword evidence="5" id="KW-1185">Reference proteome</keyword>
<feature type="domain" description="N-acetyltransferase" evidence="3">
    <location>
        <begin position="1"/>
        <end position="140"/>
    </location>
</feature>
<dbReference type="InterPro" id="IPR050832">
    <property type="entry name" value="Bact_Acetyltransf"/>
</dbReference>
<protein>
    <submittedName>
        <fullName evidence="4">GCN5-related N-acetyltransferase</fullName>
    </submittedName>
</protein>
<organism evidence="4 5">
    <name type="scientific">Thioalkalivibrio sulfidiphilus (strain HL-EbGR7)</name>
    <dbReference type="NCBI Taxonomy" id="396588"/>
    <lineage>
        <taxon>Bacteria</taxon>
        <taxon>Pseudomonadati</taxon>
        <taxon>Pseudomonadota</taxon>
        <taxon>Gammaproteobacteria</taxon>
        <taxon>Chromatiales</taxon>
        <taxon>Ectothiorhodospiraceae</taxon>
        <taxon>Thioalkalivibrio</taxon>
    </lineage>
</organism>
<proteinExistence type="predicted"/>
<accession>B8GM75</accession>
<dbReference type="Pfam" id="PF00583">
    <property type="entry name" value="Acetyltransf_1"/>
    <property type="match status" value="1"/>
</dbReference>
<dbReference type="PANTHER" id="PTHR43877">
    <property type="entry name" value="AMINOALKYLPHOSPHONATE N-ACETYLTRANSFERASE-RELATED-RELATED"/>
    <property type="match status" value="1"/>
</dbReference>
<dbReference type="SUPFAM" id="SSF55729">
    <property type="entry name" value="Acyl-CoA N-acyltransferases (Nat)"/>
    <property type="match status" value="1"/>
</dbReference>
<dbReference type="PANTHER" id="PTHR43877:SF2">
    <property type="entry name" value="AMINOALKYLPHOSPHONATE N-ACETYLTRANSFERASE-RELATED"/>
    <property type="match status" value="1"/>
</dbReference>
<dbReference type="HOGENOM" id="CLU_013985_34_2_6"/>
<evidence type="ECO:0000313" key="4">
    <source>
        <dbReference type="EMBL" id="ACL73662.1"/>
    </source>
</evidence>
<dbReference type="Proteomes" id="UP000002383">
    <property type="component" value="Chromosome"/>
</dbReference>
<gene>
    <name evidence="4" type="ordered locus">Tgr7_2587</name>
</gene>
<dbReference type="STRING" id="396588.Tgr7_2587"/>
<dbReference type="AlphaFoldDB" id="B8GM75"/>
<dbReference type="InterPro" id="IPR000182">
    <property type="entry name" value="GNAT_dom"/>
</dbReference>
<dbReference type="KEGG" id="tgr:Tgr7_2587"/>
<dbReference type="InterPro" id="IPR016181">
    <property type="entry name" value="Acyl_CoA_acyltransferase"/>
</dbReference>
<sequence length="140" mass="16044">MNIRHASEEADLVACYPVMRALRPQLDPEDFIARVRRQQAGGYRLAMLEADGQVVTVAGYRLGDNLAWGRHLYVDDLVTLESARSRGYGTRMLAWLRAEARREGCVQLHLDSGVQREDAHRFYLREGLQMTSLHFAERLD</sequence>
<evidence type="ECO:0000259" key="3">
    <source>
        <dbReference type="PROSITE" id="PS51186"/>
    </source>
</evidence>
<dbReference type="OrthoDB" id="9799601at2"/>
<dbReference type="Gene3D" id="3.40.630.30">
    <property type="match status" value="1"/>
</dbReference>
<keyword evidence="2" id="KW-0012">Acyltransferase</keyword>
<evidence type="ECO:0000256" key="2">
    <source>
        <dbReference type="ARBA" id="ARBA00023315"/>
    </source>
</evidence>
<dbReference type="EMBL" id="CP001339">
    <property type="protein sequence ID" value="ACL73662.1"/>
    <property type="molecule type" value="Genomic_DNA"/>
</dbReference>
<keyword evidence="1 4" id="KW-0808">Transferase</keyword>
<evidence type="ECO:0000313" key="5">
    <source>
        <dbReference type="Proteomes" id="UP000002383"/>
    </source>
</evidence>
<dbReference type="CDD" id="cd04301">
    <property type="entry name" value="NAT_SF"/>
    <property type="match status" value="1"/>
</dbReference>
<name>B8GM75_THISH</name>
<evidence type="ECO:0000256" key="1">
    <source>
        <dbReference type="ARBA" id="ARBA00022679"/>
    </source>
</evidence>
<dbReference type="GO" id="GO:0016747">
    <property type="term" value="F:acyltransferase activity, transferring groups other than amino-acyl groups"/>
    <property type="evidence" value="ECO:0007669"/>
    <property type="project" value="InterPro"/>
</dbReference>
<dbReference type="eggNOG" id="COG0456">
    <property type="taxonomic scope" value="Bacteria"/>
</dbReference>